<proteinExistence type="predicted"/>
<dbReference type="SUPFAM" id="SSF52540">
    <property type="entry name" value="P-loop containing nucleoside triphosphate hydrolases"/>
    <property type="match status" value="1"/>
</dbReference>
<gene>
    <name evidence="10" type="ORF">ElyMa_003793000</name>
</gene>
<evidence type="ECO:0000313" key="11">
    <source>
        <dbReference type="Proteomes" id="UP000762676"/>
    </source>
</evidence>
<comment type="caution">
    <text evidence="10">The sequence shown here is derived from an EMBL/GenBank/DDBJ whole genome shotgun (WGS) entry which is preliminary data.</text>
</comment>
<evidence type="ECO:0000256" key="5">
    <source>
        <dbReference type="ARBA" id="ARBA00022741"/>
    </source>
</evidence>
<evidence type="ECO:0000256" key="6">
    <source>
        <dbReference type="ARBA" id="ARBA00022840"/>
    </source>
</evidence>
<organism evidence="10 11">
    <name type="scientific">Elysia marginata</name>
    <dbReference type="NCBI Taxonomy" id="1093978"/>
    <lineage>
        <taxon>Eukaryota</taxon>
        <taxon>Metazoa</taxon>
        <taxon>Spiralia</taxon>
        <taxon>Lophotrochozoa</taxon>
        <taxon>Mollusca</taxon>
        <taxon>Gastropoda</taxon>
        <taxon>Heterobranchia</taxon>
        <taxon>Euthyneura</taxon>
        <taxon>Panpulmonata</taxon>
        <taxon>Sacoglossa</taxon>
        <taxon>Placobranchoidea</taxon>
        <taxon>Plakobranchidae</taxon>
        <taxon>Elysia</taxon>
    </lineage>
</organism>
<keyword evidence="2" id="KW-0813">Transport</keyword>
<keyword evidence="8" id="KW-0472">Membrane</keyword>
<protein>
    <submittedName>
        <fullName evidence="10">Multidrug resistance-associated protein 1</fullName>
    </submittedName>
</protein>
<keyword evidence="11" id="KW-1185">Reference proteome</keyword>
<dbReference type="FunFam" id="3.40.50.300:FF:000997">
    <property type="entry name" value="Multidrug resistance-associated protein 1"/>
    <property type="match status" value="1"/>
</dbReference>
<evidence type="ECO:0000256" key="4">
    <source>
        <dbReference type="ARBA" id="ARBA00022737"/>
    </source>
</evidence>
<keyword evidence="5" id="KW-0547">Nucleotide-binding</keyword>
<evidence type="ECO:0000256" key="7">
    <source>
        <dbReference type="ARBA" id="ARBA00022989"/>
    </source>
</evidence>
<evidence type="ECO:0000313" key="10">
    <source>
        <dbReference type="EMBL" id="GFR70728.1"/>
    </source>
</evidence>
<reference evidence="10 11" key="1">
    <citation type="journal article" date="2021" name="Elife">
        <title>Chloroplast acquisition without the gene transfer in kleptoplastic sea slugs, Plakobranchus ocellatus.</title>
        <authorList>
            <person name="Maeda T."/>
            <person name="Takahashi S."/>
            <person name="Yoshida T."/>
            <person name="Shimamura S."/>
            <person name="Takaki Y."/>
            <person name="Nagai Y."/>
            <person name="Toyoda A."/>
            <person name="Suzuki Y."/>
            <person name="Arimoto A."/>
            <person name="Ishii H."/>
            <person name="Satoh N."/>
            <person name="Nishiyama T."/>
            <person name="Hasebe M."/>
            <person name="Maruyama T."/>
            <person name="Minagawa J."/>
            <person name="Obokata J."/>
            <person name="Shigenobu S."/>
        </authorList>
    </citation>
    <scope>NUCLEOTIDE SEQUENCE [LARGE SCALE GENOMIC DNA]</scope>
</reference>
<dbReference type="PROSITE" id="PS00211">
    <property type="entry name" value="ABC_TRANSPORTER_1"/>
    <property type="match status" value="1"/>
</dbReference>
<dbReference type="AlphaFoldDB" id="A0AAV4FDG9"/>
<evidence type="ECO:0000256" key="1">
    <source>
        <dbReference type="ARBA" id="ARBA00004127"/>
    </source>
</evidence>
<sequence>MRPRKPALYQYFVSQGTIAYVPQQAWIQNATVQDNITFSKVFREKKYKTVVKACELERDFTILTAGDKTEIGEKGVNLSGGQKQRVSMARAVYHDCALYLLDDPLSAVDSHVGKAMFDNVIGSRGLLKNKTRILVTHGMHFLPQVDMIVVMKEGQITEVGTYEELLAHEGPFAQFLREHLTQEQMEGGVEEDDPEGNDLSIIIGISC</sequence>
<dbReference type="GO" id="GO:0016020">
    <property type="term" value="C:membrane"/>
    <property type="evidence" value="ECO:0007669"/>
    <property type="project" value="TreeGrafter"/>
</dbReference>
<dbReference type="InterPro" id="IPR003439">
    <property type="entry name" value="ABC_transporter-like_ATP-bd"/>
</dbReference>
<dbReference type="InterPro" id="IPR017871">
    <property type="entry name" value="ABC_transporter-like_CS"/>
</dbReference>
<evidence type="ECO:0000256" key="3">
    <source>
        <dbReference type="ARBA" id="ARBA00022692"/>
    </source>
</evidence>
<dbReference type="GO" id="GO:0012505">
    <property type="term" value="C:endomembrane system"/>
    <property type="evidence" value="ECO:0007669"/>
    <property type="project" value="UniProtKB-SubCell"/>
</dbReference>
<dbReference type="PROSITE" id="PS50893">
    <property type="entry name" value="ABC_TRANSPORTER_2"/>
    <property type="match status" value="1"/>
</dbReference>
<dbReference type="PANTHER" id="PTHR24223:SF443">
    <property type="entry name" value="MULTIDRUG-RESISTANCE LIKE PROTEIN 1, ISOFORM I"/>
    <property type="match status" value="1"/>
</dbReference>
<comment type="subcellular location">
    <subcellularLocation>
        <location evidence="1">Endomembrane system</location>
        <topology evidence="1">Multi-pass membrane protein</topology>
    </subcellularLocation>
</comment>
<dbReference type="InterPro" id="IPR027417">
    <property type="entry name" value="P-loop_NTPase"/>
</dbReference>
<dbReference type="PANTHER" id="PTHR24223">
    <property type="entry name" value="ATP-BINDING CASSETTE SUB-FAMILY C"/>
    <property type="match status" value="1"/>
</dbReference>
<evidence type="ECO:0000256" key="8">
    <source>
        <dbReference type="ARBA" id="ARBA00023136"/>
    </source>
</evidence>
<dbReference type="GO" id="GO:0042626">
    <property type="term" value="F:ATPase-coupled transmembrane transporter activity"/>
    <property type="evidence" value="ECO:0007669"/>
    <property type="project" value="TreeGrafter"/>
</dbReference>
<evidence type="ECO:0000256" key="2">
    <source>
        <dbReference type="ARBA" id="ARBA00022448"/>
    </source>
</evidence>
<feature type="domain" description="ABC transporter" evidence="9">
    <location>
        <begin position="3"/>
        <end position="178"/>
    </location>
</feature>
<keyword evidence="4" id="KW-0677">Repeat</keyword>
<keyword evidence="7" id="KW-1133">Transmembrane helix</keyword>
<evidence type="ECO:0000259" key="9">
    <source>
        <dbReference type="PROSITE" id="PS50893"/>
    </source>
</evidence>
<dbReference type="GO" id="GO:0005524">
    <property type="term" value="F:ATP binding"/>
    <property type="evidence" value="ECO:0007669"/>
    <property type="project" value="UniProtKB-KW"/>
</dbReference>
<dbReference type="Gene3D" id="3.40.50.300">
    <property type="entry name" value="P-loop containing nucleotide triphosphate hydrolases"/>
    <property type="match status" value="1"/>
</dbReference>
<keyword evidence="6" id="KW-0067">ATP-binding</keyword>
<dbReference type="CDD" id="cd03250">
    <property type="entry name" value="ABCC_MRP_domain1"/>
    <property type="match status" value="1"/>
</dbReference>
<dbReference type="EMBL" id="BMAT01007760">
    <property type="protein sequence ID" value="GFR70728.1"/>
    <property type="molecule type" value="Genomic_DNA"/>
</dbReference>
<dbReference type="GO" id="GO:0016887">
    <property type="term" value="F:ATP hydrolysis activity"/>
    <property type="evidence" value="ECO:0007669"/>
    <property type="project" value="InterPro"/>
</dbReference>
<dbReference type="InterPro" id="IPR050173">
    <property type="entry name" value="ABC_transporter_C-like"/>
</dbReference>
<name>A0AAV4FDG9_9GAST</name>
<dbReference type="Proteomes" id="UP000762676">
    <property type="component" value="Unassembled WGS sequence"/>
</dbReference>
<dbReference type="Pfam" id="PF00005">
    <property type="entry name" value="ABC_tran"/>
    <property type="match status" value="1"/>
</dbReference>
<accession>A0AAV4FDG9</accession>
<keyword evidence="3" id="KW-0812">Transmembrane</keyword>